<dbReference type="RefSeq" id="WP_146159708.1">
    <property type="nucleotide sequence ID" value="NZ_NHSI01000040.1"/>
</dbReference>
<protein>
    <recommendedName>
        <fullName evidence="4">TnsA endonuclease-like protein</fullName>
    </recommendedName>
</protein>
<proteinExistence type="predicted"/>
<accession>A0A2T5BQ86</accession>
<keyword evidence="3" id="KW-1185">Reference proteome</keyword>
<feature type="compositionally biased region" description="Low complexity" evidence="1">
    <location>
        <begin position="27"/>
        <end position="38"/>
    </location>
</feature>
<sequence>MFSSIKERPWANGLSRPDAMGIGQMTSKNKPFSPPKNSKATRKIPARSKASSRGIVVAQLPADSHPRRIQYESKLEHHILHLLLARRDVHDIWDQPPGITFCDAKGHVRLHFYDYLVRLRDSRRIALAIKPFEICQRTGFREYLQYVRAATDVSYAHEVVLVTDRSYRRVDALNAERLHFFRRHADDEADRIVAQVAQGLIVPTSIEALVVEAELGERGFAAAFRAIYTGVLCRLDDGEITPRSQVCAARSAEVAS</sequence>
<comment type="caution">
    <text evidence="2">The sequence shown here is derived from an EMBL/GenBank/DDBJ whole genome shotgun (WGS) entry which is preliminary data.</text>
</comment>
<feature type="region of interest" description="Disordered" evidence="1">
    <location>
        <begin position="1"/>
        <end position="52"/>
    </location>
</feature>
<dbReference type="EMBL" id="QAAA01000014">
    <property type="protein sequence ID" value="PTN01304.1"/>
    <property type="molecule type" value="Genomic_DNA"/>
</dbReference>
<reference evidence="2 3" key="1">
    <citation type="submission" date="2018-04" db="EMBL/GenBank/DDBJ databases">
        <title>Genomic Encyclopedia of Archaeal and Bacterial Type Strains, Phase II (KMG-II): from individual species to whole genera.</title>
        <authorList>
            <person name="Goeker M."/>
        </authorList>
    </citation>
    <scope>NUCLEOTIDE SEQUENCE [LARGE SCALE GENOMIC DNA]</scope>
    <source>
        <strain evidence="2 3">DSM 18064</strain>
    </source>
</reference>
<organism evidence="2 3">
    <name type="scientific">Rhodovulum imhoffii</name>
    <dbReference type="NCBI Taxonomy" id="365340"/>
    <lineage>
        <taxon>Bacteria</taxon>
        <taxon>Pseudomonadati</taxon>
        <taxon>Pseudomonadota</taxon>
        <taxon>Alphaproteobacteria</taxon>
        <taxon>Rhodobacterales</taxon>
        <taxon>Paracoccaceae</taxon>
        <taxon>Rhodovulum</taxon>
    </lineage>
</organism>
<evidence type="ECO:0000313" key="3">
    <source>
        <dbReference type="Proteomes" id="UP000243859"/>
    </source>
</evidence>
<evidence type="ECO:0000313" key="2">
    <source>
        <dbReference type="EMBL" id="PTN01304.1"/>
    </source>
</evidence>
<evidence type="ECO:0008006" key="4">
    <source>
        <dbReference type="Google" id="ProtNLM"/>
    </source>
</evidence>
<dbReference type="Proteomes" id="UP000243859">
    <property type="component" value="Unassembled WGS sequence"/>
</dbReference>
<evidence type="ECO:0000256" key="1">
    <source>
        <dbReference type="SAM" id="MobiDB-lite"/>
    </source>
</evidence>
<name>A0A2T5BQ86_9RHOB</name>
<dbReference type="AlphaFoldDB" id="A0A2T5BQ86"/>
<dbReference type="OrthoDB" id="7982727at2"/>
<gene>
    <name evidence="2" type="ORF">C8N32_1143</name>
</gene>